<feature type="chain" id="PRO_5016420191" description="Copper chaperone PCu(A)C" evidence="2">
    <location>
        <begin position="39"/>
        <end position="191"/>
    </location>
</feature>
<dbReference type="EMBL" id="NPEX01000173">
    <property type="protein sequence ID" value="RAI41879.1"/>
    <property type="molecule type" value="Genomic_DNA"/>
</dbReference>
<dbReference type="PANTHER" id="PTHR36302:SF1">
    <property type="entry name" value="COPPER CHAPERONE PCU(A)C"/>
    <property type="match status" value="1"/>
</dbReference>
<evidence type="ECO:0000313" key="4">
    <source>
        <dbReference type="Proteomes" id="UP000249130"/>
    </source>
</evidence>
<name>A0A327KSR5_9BRAD</name>
<comment type="caution">
    <text evidence="3">The sequence shown here is derived from an EMBL/GenBank/DDBJ whole genome shotgun (WGS) entry which is preliminary data.</text>
</comment>
<dbReference type="InterPro" id="IPR007410">
    <property type="entry name" value="LpqE-like"/>
</dbReference>
<keyword evidence="2" id="KW-0732">Signal</keyword>
<feature type="region of interest" description="Disordered" evidence="1">
    <location>
        <begin position="168"/>
        <end position="191"/>
    </location>
</feature>
<evidence type="ECO:0000256" key="2">
    <source>
        <dbReference type="SAM" id="SignalP"/>
    </source>
</evidence>
<dbReference type="OrthoDB" id="9796962at2"/>
<dbReference type="AlphaFoldDB" id="A0A327KSR5"/>
<evidence type="ECO:0000313" key="3">
    <source>
        <dbReference type="EMBL" id="RAI41879.1"/>
    </source>
</evidence>
<dbReference type="InterPro" id="IPR036182">
    <property type="entry name" value="PCuAC_sf"/>
</dbReference>
<gene>
    <name evidence="3" type="ORF">CH341_20765</name>
</gene>
<sequence length="191" mass="19801">MSRARRAAAPVRRFPMTRVPLVSALACAFAVASLSAPAVGQEFTVGSLKIERPWSRATPGGAKVAGGYLTITNTGTEPDRLVGGTLPQAGRFEVHEMKTENGVMTMRPLNQGLEIKPGATVTLAPGGYHVMFMDLKQPLKEGETLAGELRFEKAGTVAVRYSVQAIGATSPGSTTSAGGGAAPAAGGHHHH</sequence>
<proteinExistence type="predicted"/>
<keyword evidence="4" id="KW-1185">Reference proteome</keyword>
<evidence type="ECO:0000256" key="1">
    <source>
        <dbReference type="SAM" id="MobiDB-lite"/>
    </source>
</evidence>
<reference evidence="3 4" key="1">
    <citation type="submission" date="2017-07" db="EMBL/GenBank/DDBJ databases">
        <title>Draft Genome Sequences of Select Purple Nonsulfur Bacteria.</title>
        <authorList>
            <person name="Lasarre B."/>
            <person name="Mckinlay J.B."/>
        </authorList>
    </citation>
    <scope>NUCLEOTIDE SEQUENCE [LARGE SCALE GENOMIC DNA]</scope>
    <source>
        <strain evidence="3 4">DSM 5909</strain>
    </source>
</reference>
<evidence type="ECO:0008006" key="5">
    <source>
        <dbReference type="Google" id="ProtNLM"/>
    </source>
</evidence>
<dbReference type="SUPFAM" id="SSF110087">
    <property type="entry name" value="DR1885-like metal-binding protein"/>
    <property type="match status" value="1"/>
</dbReference>
<accession>A0A327KSR5</accession>
<dbReference type="Pfam" id="PF04314">
    <property type="entry name" value="PCuAC"/>
    <property type="match status" value="1"/>
</dbReference>
<dbReference type="PANTHER" id="PTHR36302">
    <property type="entry name" value="BLR7088 PROTEIN"/>
    <property type="match status" value="1"/>
</dbReference>
<dbReference type="InterPro" id="IPR058248">
    <property type="entry name" value="Lxx211020-like"/>
</dbReference>
<protein>
    <recommendedName>
        <fullName evidence="5">Copper chaperone PCu(A)C</fullName>
    </recommendedName>
</protein>
<organism evidence="3 4">
    <name type="scientific">Rhodoplanes roseus</name>
    <dbReference type="NCBI Taxonomy" id="29409"/>
    <lineage>
        <taxon>Bacteria</taxon>
        <taxon>Pseudomonadati</taxon>
        <taxon>Pseudomonadota</taxon>
        <taxon>Alphaproteobacteria</taxon>
        <taxon>Hyphomicrobiales</taxon>
        <taxon>Nitrobacteraceae</taxon>
        <taxon>Rhodoplanes</taxon>
    </lineage>
</organism>
<dbReference type="Gene3D" id="2.60.40.1890">
    <property type="entry name" value="PCu(A)C copper chaperone"/>
    <property type="match status" value="1"/>
</dbReference>
<feature type="signal peptide" evidence="2">
    <location>
        <begin position="1"/>
        <end position="38"/>
    </location>
</feature>
<dbReference type="Proteomes" id="UP000249130">
    <property type="component" value="Unassembled WGS sequence"/>
</dbReference>